<evidence type="ECO:0000313" key="2">
    <source>
        <dbReference type="Proteomes" id="UP001224418"/>
    </source>
</evidence>
<evidence type="ECO:0000313" key="1">
    <source>
        <dbReference type="EMBL" id="MDQ0479155.1"/>
    </source>
</evidence>
<gene>
    <name evidence="1" type="ORF">QOZ93_000895</name>
</gene>
<accession>A0ABU0JRV5</accession>
<dbReference type="EMBL" id="JAUSWN010000006">
    <property type="protein sequence ID" value="MDQ0479155.1"/>
    <property type="molecule type" value="Genomic_DNA"/>
</dbReference>
<proteinExistence type="predicted"/>
<name>A0ABU0JRV5_HATLI</name>
<protein>
    <submittedName>
        <fullName evidence="1">Uncharacterized protein</fullName>
    </submittedName>
</protein>
<comment type="caution">
    <text evidence="1">The sequence shown here is derived from an EMBL/GenBank/DDBJ whole genome shotgun (WGS) entry which is preliminary data.</text>
</comment>
<reference evidence="1 2" key="1">
    <citation type="submission" date="2023-07" db="EMBL/GenBank/DDBJ databases">
        <title>Genomic Encyclopedia of Type Strains, Phase IV (KMG-IV): sequencing the most valuable type-strain genomes for metagenomic binning, comparative biology and taxonomic classification.</title>
        <authorList>
            <person name="Goeker M."/>
        </authorList>
    </citation>
    <scope>NUCLEOTIDE SEQUENCE [LARGE SCALE GENOMIC DNA]</scope>
    <source>
        <strain evidence="1 2">DSM 1400</strain>
    </source>
</reference>
<sequence>MNTEKLKIRISEEAYEKILSLLKDNLEYTHLRLKKGHCCRNKVELLLDIKKDTDLEDKIDDLQIIYSEDLLKVIKEVTIVYRNNSFLIKTIMTNNSFCGKKCSSNCKSNCKSSINQ</sequence>
<keyword evidence="2" id="KW-1185">Reference proteome</keyword>
<dbReference type="InterPro" id="IPR035903">
    <property type="entry name" value="HesB-like_dom_sf"/>
</dbReference>
<dbReference type="Gene3D" id="2.60.300.12">
    <property type="entry name" value="HesB-like domain"/>
    <property type="match status" value="1"/>
</dbReference>
<dbReference type="Proteomes" id="UP001224418">
    <property type="component" value="Unassembled WGS sequence"/>
</dbReference>
<organism evidence="1 2">
    <name type="scientific">Hathewaya limosa</name>
    <name type="common">Clostridium limosum</name>
    <dbReference type="NCBI Taxonomy" id="1536"/>
    <lineage>
        <taxon>Bacteria</taxon>
        <taxon>Bacillati</taxon>
        <taxon>Bacillota</taxon>
        <taxon>Clostridia</taxon>
        <taxon>Eubacteriales</taxon>
        <taxon>Clostridiaceae</taxon>
        <taxon>Hathewaya</taxon>
    </lineage>
</organism>
<dbReference type="RefSeq" id="WP_307355265.1">
    <property type="nucleotide sequence ID" value="NZ_BAAACJ010000012.1"/>
</dbReference>